<dbReference type="Proteomes" id="UP001271249">
    <property type="component" value="Unassembled WGS sequence"/>
</dbReference>
<comment type="caution">
    <text evidence="3">The sequence shown here is derived from an EMBL/GenBank/DDBJ whole genome shotgun (WGS) entry which is preliminary data.</text>
</comment>
<keyword evidence="4" id="KW-1185">Reference proteome</keyword>
<accession>A0ABU4ZD59</accession>
<name>A0ABU4ZD59_9HYPH</name>
<reference evidence="3 4" key="1">
    <citation type="submission" date="2023-08" db="EMBL/GenBank/DDBJ databases">
        <title>Implementing the SeqCode for naming new Mesorhizobium species isolated from Vachellia karroo root nodules.</title>
        <authorList>
            <person name="Van Lill M."/>
        </authorList>
    </citation>
    <scope>NUCLEOTIDE SEQUENCE [LARGE SCALE GENOMIC DNA]</scope>
    <source>
        <strain evidence="3 4">VK22B</strain>
    </source>
</reference>
<evidence type="ECO:0000313" key="4">
    <source>
        <dbReference type="Proteomes" id="UP001271249"/>
    </source>
</evidence>
<gene>
    <name evidence="3" type="ORF">RFN29_30650</name>
</gene>
<feature type="region of interest" description="Disordered" evidence="1">
    <location>
        <begin position="162"/>
        <end position="181"/>
    </location>
</feature>
<keyword evidence="2" id="KW-0812">Transmembrane</keyword>
<evidence type="ECO:0000256" key="1">
    <source>
        <dbReference type="SAM" id="MobiDB-lite"/>
    </source>
</evidence>
<proteinExistence type="predicted"/>
<feature type="transmembrane region" description="Helical" evidence="2">
    <location>
        <begin position="38"/>
        <end position="55"/>
    </location>
</feature>
<keyword evidence="2" id="KW-0472">Membrane</keyword>
<organism evidence="3 4">
    <name type="scientific">Mesorhizobium captivum</name>
    <dbReference type="NCBI Taxonomy" id="3072319"/>
    <lineage>
        <taxon>Bacteria</taxon>
        <taxon>Pseudomonadati</taxon>
        <taxon>Pseudomonadota</taxon>
        <taxon>Alphaproteobacteria</taxon>
        <taxon>Hyphomicrobiales</taxon>
        <taxon>Phyllobacteriaceae</taxon>
        <taxon>Mesorhizobium</taxon>
    </lineage>
</organism>
<keyword evidence="2" id="KW-1133">Transmembrane helix</keyword>
<sequence>MSDRLKAIQAECENEEENCSYTSTSLMVWLRSVRRRRAFFIVAPILMGGFASLTLLKDSSLAWIAPVLALVAGFFPAILEGLKVESQVAEIAAAAGEFKGLRDGFRHVRNLIAPFNEDAAMTEFDILMEKLNQARKTTLAGPEWAFEIARYKIMRGDYTNINESDKGANGGQRRPWGLPWGVPSDPNGRKIRLLVAFARSWLPW</sequence>
<evidence type="ECO:0000256" key="2">
    <source>
        <dbReference type="SAM" id="Phobius"/>
    </source>
</evidence>
<evidence type="ECO:0008006" key="5">
    <source>
        <dbReference type="Google" id="ProtNLM"/>
    </source>
</evidence>
<feature type="transmembrane region" description="Helical" evidence="2">
    <location>
        <begin position="61"/>
        <end position="79"/>
    </location>
</feature>
<protein>
    <recommendedName>
        <fullName evidence="5">SMODS and SLOG-associating 2TM effector domain-containing protein</fullName>
    </recommendedName>
</protein>
<dbReference type="RefSeq" id="WP_320229613.1">
    <property type="nucleotide sequence ID" value="NZ_JAVIJC010000046.1"/>
</dbReference>
<dbReference type="EMBL" id="JAVIJC010000046">
    <property type="protein sequence ID" value="MDX8495907.1"/>
    <property type="molecule type" value="Genomic_DNA"/>
</dbReference>
<evidence type="ECO:0000313" key="3">
    <source>
        <dbReference type="EMBL" id="MDX8495907.1"/>
    </source>
</evidence>